<dbReference type="Proteomes" id="UP000000561">
    <property type="component" value="Chromosome 18"/>
</dbReference>
<dbReference type="EMBL" id="CM003157">
    <property type="protein sequence ID" value="KIS66498.1"/>
    <property type="molecule type" value="Genomic_DNA"/>
</dbReference>
<dbReference type="GO" id="GO:0046872">
    <property type="term" value="F:metal ion binding"/>
    <property type="evidence" value="ECO:0007669"/>
    <property type="project" value="UniProtKB-KW"/>
</dbReference>
<feature type="region of interest" description="Disordered" evidence="3">
    <location>
        <begin position="131"/>
        <end position="260"/>
    </location>
</feature>
<protein>
    <recommendedName>
        <fullName evidence="5">Tyrosinase copper-binding domain-containing protein</fullName>
    </recommendedName>
</protein>
<feature type="signal peptide" evidence="4">
    <location>
        <begin position="1"/>
        <end position="30"/>
    </location>
</feature>
<dbReference type="RefSeq" id="XP_011391937.1">
    <property type="nucleotide sequence ID" value="XM_011393635.1"/>
</dbReference>
<dbReference type="InParanoid" id="A0A0D1CHR5"/>
<name>A0A0D1CHR5_MYCMD</name>
<dbReference type="OrthoDB" id="6132182at2759"/>
<keyword evidence="4" id="KW-0732">Signal</keyword>
<keyword evidence="7" id="KW-1185">Reference proteome</keyword>
<evidence type="ECO:0000259" key="5">
    <source>
        <dbReference type="Pfam" id="PF00264"/>
    </source>
</evidence>
<keyword evidence="1" id="KW-0479">Metal-binding</keyword>
<feature type="compositionally biased region" description="Low complexity" evidence="3">
    <location>
        <begin position="293"/>
        <end position="311"/>
    </location>
</feature>
<dbReference type="InterPro" id="IPR008922">
    <property type="entry name" value="Di-copper_centre_dom_sf"/>
</dbReference>
<accession>A0A0D1CHR5</accession>
<dbReference type="SUPFAM" id="SSF48056">
    <property type="entry name" value="Di-copper centre-containing domain"/>
    <property type="match status" value="1"/>
</dbReference>
<proteinExistence type="predicted"/>
<dbReference type="PANTHER" id="PTHR11474">
    <property type="entry name" value="TYROSINASE FAMILY MEMBER"/>
    <property type="match status" value="1"/>
</dbReference>
<dbReference type="Pfam" id="PF00264">
    <property type="entry name" value="Tyrosinase"/>
    <property type="match status" value="1"/>
</dbReference>
<dbReference type="PANTHER" id="PTHR11474:SF126">
    <property type="entry name" value="TYROSINASE-LIKE PROTEIN TYR-1-RELATED"/>
    <property type="match status" value="1"/>
</dbReference>
<sequence>MKLRCCSSTNLALLATIFVSFTLLAASVKAKHDSHARTHHLLRCLGHHAVQAADIAKVQALLDANPNPTDDAVWSQLNPKQWGFKGHDAPGGDTWQPENGAAQTAKERTMRQHAKLLKCAKRLHAVQAPAPPPAMDAVALDQPQPDSAQPRDKRQTEPVMPDASGGAGLKQVGRQGASDARAQFDHAGGSMMVDPATPAAGTRGTGRTGSRGVALAPLSNNQTVHGAAPQTDQKAGEKAIATPGGAEKHSPGLAPDAASVGSTFANSHEAKNASKTIPGDRGAVAADFGGAGAGANPAAQAPSVPAQPGAADVKAPTEPNANAVAAGNAPVHPNAPVDPNAPLKPGAPVDPNSPVDPNAPTQPGTPVDPNALLKPGVLGDANALSGTMGGDAKFQAVAAIAMGGATNAAAAGAAVLAHANGTNATTVWNQRLPAIVGQLKLAQVSAAHSNCTEPLIRKEYSTLTRQEKKAFVEAVKCVRSKPSRFKTSTPGWNAADDWTLLHIRMVKYVHFTAYFLPFHRGFTVLVQRDLNECGFALGLPWIDWTKTSQDPSMNGIWDPDPEVGLGTDGKGDSKDCPWQSGLAVTDGALADHFFNAPRRHRLCRQFNNLDVKSPNAHFGPNCTTFINADFIKGLGATHDNGKFFDFSSALEISTHLSMHTCVGGNLAWLSSSPNDMAFHSHHATLDNVFDAWRKKSDANQMAFHGPKQQQKRGQHPPWTAQKTDVINFEPLAPNVMVQDLLDPESGKWGGRMCYRYDYNIAM</sequence>
<dbReference type="GeneID" id="23566742"/>
<feature type="region of interest" description="Disordered" evidence="3">
    <location>
        <begin position="293"/>
        <end position="374"/>
    </location>
</feature>
<feature type="compositionally biased region" description="Low complexity" evidence="3">
    <location>
        <begin position="319"/>
        <end position="337"/>
    </location>
</feature>
<dbReference type="InterPro" id="IPR050316">
    <property type="entry name" value="Tyrosinase/Hemocyanin"/>
</dbReference>
<organism evidence="6 7">
    <name type="scientific">Mycosarcoma maydis</name>
    <name type="common">Corn smut fungus</name>
    <name type="synonym">Ustilago maydis</name>
    <dbReference type="NCBI Taxonomy" id="5270"/>
    <lineage>
        <taxon>Eukaryota</taxon>
        <taxon>Fungi</taxon>
        <taxon>Dikarya</taxon>
        <taxon>Basidiomycota</taxon>
        <taxon>Ustilaginomycotina</taxon>
        <taxon>Ustilaginomycetes</taxon>
        <taxon>Ustilaginales</taxon>
        <taxon>Ustilaginaceae</taxon>
        <taxon>Mycosarcoma</taxon>
    </lineage>
</organism>
<feature type="domain" description="Tyrosinase copper-binding" evidence="5">
    <location>
        <begin position="496"/>
        <end position="694"/>
    </location>
</feature>
<evidence type="ECO:0000256" key="3">
    <source>
        <dbReference type="SAM" id="MobiDB-lite"/>
    </source>
</evidence>
<gene>
    <name evidence="6" type="ORF">UMAG_10756</name>
</gene>
<evidence type="ECO:0000256" key="2">
    <source>
        <dbReference type="ARBA" id="ARBA00023008"/>
    </source>
</evidence>
<dbReference type="GO" id="GO:0016491">
    <property type="term" value="F:oxidoreductase activity"/>
    <property type="evidence" value="ECO:0007669"/>
    <property type="project" value="InterPro"/>
</dbReference>
<dbReference type="KEGG" id="uma:UMAG_10756"/>
<feature type="chain" id="PRO_5002228312" description="Tyrosinase copper-binding domain-containing protein" evidence="4">
    <location>
        <begin position="31"/>
        <end position="762"/>
    </location>
</feature>
<dbReference type="VEuPathDB" id="FungiDB:UMAG_10756"/>
<reference evidence="6 7" key="1">
    <citation type="journal article" date="2006" name="Nature">
        <title>Insights from the genome of the biotrophic fungal plant pathogen Ustilago maydis.</title>
        <authorList>
            <person name="Kamper J."/>
            <person name="Kahmann R."/>
            <person name="Bolker M."/>
            <person name="Ma L.J."/>
            <person name="Brefort T."/>
            <person name="Saville B.J."/>
            <person name="Banuett F."/>
            <person name="Kronstad J.W."/>
            <person name="Gold S.E."/>
            <person name="Muller O."/>
            <person name="Perlin M.H."/>
            <person name="Wosten H.A."/>
            <person name="de Vries R."/>
            <person name="Ruiz-Herrera J."/>
            <person name="Reynaga-Pena C.G."/>
            <person name="Snetselaar K."/>
            <person name="McCann M."/>
            <person name="Perez-Martin J."/>
            <person name="Feldbrugge M."/>
            <person name="Basse C.W."/>
            <person name="Steinberg G."/>
            <person name="Ibeas J.I."/>
            <person name="Holloman W."/>
            <person name="Guzman P."/>
            <person name="Farman M."/>
            <person name="Stajich J.E."/>
            <person name="Sentandreu R."/>
            <person name="Gonzalez-Prieto J.M."/>
            <person name="Kennell J.C."/>
            <person name="Molina L."/>
            <person name="Schirawski J."/>
            <person name="Mendoza-Mendoza A."/>
            <person name="Greilinger D."/>
            <person name="Munch K."/>
            <person name="Rossel N."/>
            <person name="Scherer M."/>
            <person name="Vranes M."/>
            <person name="Ladendorf O."/>
            <person name="Vincon V."/>
            <person name="Fuchs U."/>
            <person name="Sandrock B."/>
            <person name="Meng S."/>
            <person name="Ho E.C."/>
            <person name="Cahill M.J."/>
            <person name="Boyce K.J."/>
            <person name="Klose J."/>
            <person name="Klosterman S.J."/>
            <person name="Deelstra H.J."/>
            <person name="Ortiz-Castellanos L."/>
            <person name="Li W."/>
            <person name="Sanchez-Alonso P."/>
            <person name="Schreier P.H."/>
            <person name="Hauser-Hahn I."/>
            <person name="Vaupel M."/>
            <person name="Koopmann E."/>
            <person name="Friedrich G."/>
            <person name="Voss H."/>
            <person name="Schluter T."/>
            <person name="Margolis J."/>
            <person name="Platt D."/>
            <person name="Swimmer C."/>
            <person name="Gnirke A."/>
            <person name="Chen F."/>
            <person name="Vysotskaia V."/>
            <person name="Mannhaupt G."/>
            <person name="Guldener U."/>
            <person name="Munsterkotter M."/>
            <person name="Haase D."/>
            <person name="Oesterheld M."/>
            <person name="Mewes H.W."/>
            <person name="Mauceli E.W."/>
            <person name="DeCaprio D."/>
            <person name="Wade C.M."/>
            <person name="Butler J."/>
            <person name="Young S."/>
            <person name="Jaffe D.B."/>
            <person name="Calvo S."/>
            <person name="Nusbaum C."/>
            <person name="Galagan J."/>
            <person name="Birren B.W."/>
        </authorList>
    </citation>
    <scope>NUCLEOTIDE SEQUENCE [LARGE SCALE GENOMIC DNA]</scope>
    <source>
        <strain evidence="7">DSM 14603 / FGSC 9021 / UM521</strain>
    </source>
</reference>
<evidence type="ECO:0000313" key="7">
    <source>
        <dbReference type="Proteomes" id="UP000000561"/>
    </source>
</evidence>
<dbReference type="PRINTS" id="PR00092">
    <property type="entry name" value="TYROSINASE"/>
</dbReference>
<evidence type="ECO:0000256" key="1">
    <source>
        <dbReference type="ARBA" id="ARBA00022723"/>
    </source>
</evidence>
<dbReference type="InterPro" id="IPR002227">
    <property type="entry name" value="Tyrosinase_Cu-bd"/>
</dbReference>
<evidence type="ECO:0000256" key="4">
    <source>
        <dbReference type="SAM" id="SignalP"/>
    </source>
</evidence>
<dbReference type="AlphaFoldDB" id="A0A0D1CHR5"/>
<dbReference type="Gene3D" id="1.10.1280.10">
    <property type="entry name" value="Di-copper center containing domain from catechol oxidase"/>
    <property type="match status" value="1"/>
</dbReference>
<evidence type="ECO:0000313" key="6">
    <source>
        <dbReference type="EMBL" id="KIS66498.1"/>
    </source>
</evidence>
<dbReference type="eggNOG" id="KOG1296">
    <property type="taxonomic scope" value="Eukaryota"/>
</dbReference>
<keyword evidence="2" id="KW-0186">Copper</keyword>